<comment type="caution">
    <text evidence="1">The sequence shown here is derived from an EMBL/GenBank/DDBJ whole genome shotgun (WGS) entry which is preliminary data.</text>
</comment>
<evidence type="ECO:0000313" key="1">
    <source>
        <dbReference type="EMBL" id="OMP06678.1"/>
    </source>
</evidence>
<dbReference type="AlphaFoldDB" id="A0A1R3KI56"/>
<keyword evidence="2" id="KW-1185">Reference proteome</keyword>
<dbReference type="Gramene" id="OMP06678">
    <property type="protein sequence ID" value="OMP06678"/>
    <property type="gene ID" value="CCACVL1_01472"/>
</dbReference>
<proteinExistence type="predicted"/>
<accession>A0A1R3KI56</accession>
<evidence type="ECO:0000313" key="2">
    <source>
        <dbReference type="Proteomes" id="UP000188268"/>
    </source>
</evidence>
<sequence>PHATSFKALSSKSSSKLFLNRHLQSCASL</sequence>
<protein>
    <submittedName>
        <fullName evidence="1">Uncharacterized protein</fullName>
    </submittedName>
</protein>
<reference evidence="1 2" key="1">
    <citation type="submission" date="2013-09" db="EMBL/GenBank/DDBJ databases">
        <title>Corchorus capsularis genome sequencing.</title>
        <authorList>
            <person name="Alam M."/>
            <person name="Haque M.S."/>
            <person name="Islam M.S."/>
            <person name="Emdad E.M."/>
            <person name="Islam M.M."/>
            <person name="Ahmed B."/>
            <person name="Halim A."/>
            <person name="Hossen Q.M.M."/>
            <person name="Hossain M.Z."/>
            <person name="Ahmed R."/>
            <person name="Khan M.M."/>
            <person name="Islam R."/>
            <person name="Rashid M.M."/>
            <person name="Khan S.A."/>
            <person name="Rahman M.S."/>
            <person name="Alam M."/>
        </authorList>
    </citation>
    <scope>NUCLEOTIDE SEQUENCE [LARGE SCALE GENOMIC DNA]</scope>
    <source>
        <strain evidence="2">cv. CVL-1</strain>
        <tissue evidence="1">Whole seedling</tissue>
    </source>
</reference>
<gene>
    <name evidence="1" type="ORF">CCACVL1_01472</name>
</gene>
<feature type="non-terminal residue" evidence="1">
    <location>
        <position position="1"/>
    </location>
</feature>
<organism evidence="1 2">
    <name type="scientific">Corchorus capsularis</name>
    <name type="common">Jute</name>
    <dbReference type="NCBI Taxonomy" id="210143"/>
    <lineage>
        <taxon>Eukaryota</taxon>
        <taxon>Viridiplantae</taxon>
        <taxon>Streptophyta</taxon>
        <taxon>Embryophyta</taxon>
        <taxon>Tracheophyta</taxon>
        <taxon>Spermatophyta</taxon>
        <taxon>Magnoliopsida</taxon>
        <taxon>eudicotyledons</taxon>
        <taxon>Gunneridae</taxon>
        <taxon>Pentapetalae</taxon>
        <taxon>rosids</taxon>
        <taxon>malvids</taxon>
        <taxon>Malvales</taxon>
        <taxon>Malvaceae</taxon>
        <taxon>Grewioideae</taxon>
        <taxon>Apeibeae</taxon>
        <taxon>Corchorus</taxon>
    </lineage>
</organism>
<dbReference type="EMBL" id="AWWV01004839">
    <property type="protein sequence ID" value="OMP06678.1"/>
    <property type="molecule type" value="Genomic_DNA"/>
</dbReference>
<name>A0A1R3KI56_COCAP</name>
<dbReference type="Proteomes" id="UP000188268">
    <property type="component" value="Unassembled WGS sequence"/>
</dbReference>